<name>A0ABW3P0F6_9SPHN</name>
<organism evidence="1 2">
    <name type="scientific">Sphingobium olei</name>
    <dbReference type="NCBI Taxonomy" id="420955"/>
    <lineage>
        <taxon>Bacteria</taxon>
        <taxon>Pseudomonadati</taxon>
        <taxon>Pseudomonadota</taxon>
        <taxon>Alphaproteobacteria</taxon>
        <taxon>Sphingomonadales</taxon>
        <taxon>Sphingomonadaceae</taxon>
        <taxon>Sphingobium</taxon>
    </lineage>
</organism>
<comment type="caution">
    <text evidence="1">The sequence shown here is derived from an EMBL/GenBank/DDBJ whole genome shotgun (WGS) entry which is preliminary data.</text>
</comment>
<proteinExistence type="predicted"/>
<keyword evidence="2" id="KW-1185">Reference proteome</keyword>
<reference evidence="2" key="1">
    <citation type="journal article" date="2019" name="Int. J. Syst. Evol. Microbiol.">
        <title>The Global Catalogue of Microorganisms (GCM) 10K type strain sequencing project: providing services to taxonomists for standard genome sequencing and annotation.</title>
        <authorList>
            <consortium name="The Broad Institute Genomics Platform"/>
            <consortium name="The Broad Institute Genome Sequencing Center for Infectious Disease"/>
            <person name="Wu L."/>
            <person name="Ma J."/>
        </authorList>
    </citation>
    <scope>NUCLEOTIDE SEQUENCE [LARGE SCALE GENOMIC DNA]</scope>
    <source>
        <strain evidence="2">CCUG 54329</strain>
    </source>
</reference>
<dbReference type="Proteomes" id="UP001597203">
    <property type="component" value="Unassembled WGS sequence"/>
</dbReference>
<gene>
    <name evidence="1" type="ORF">ACFQ24_02690</name>
</gene>
<evidence type="ECO:0000313" key="1">
    <source>
        <dbReference type="EMBL" id="MFD1103822.1"/>
    </source>
</evidence>
<dbReference type="Gene3D" id="3.90.70.10">
    <property type="entry name" value="Cysteine proteinases"/>
    <property type="match status" value="1"/>
</dbReference>
<dbReference type="EMBL" id="JBHTLS010000009">
    <property type="protein sequence ID" value="MFD1103822.1"/>
    <property type="molecule type" value="Genomic_DNA"/>
</dbReference>
<sequence>MTSVVCKRDLRSIFGPVRDQGGRPTCVAFAASDAHAALRPGWDPLCCEYAYFHAQKRAGRSLSEPALLPKMIEALANDGQPAEHAWPYAASIPPGAAPWAPPPSPGKLYGRSGMMTSSAIEQICSATITESGRRQL</sequence>
<protein>
    <submittedName>
        <fullName evidence="1">Uncharacterized protein</fullName>
    </submittedName>
</protein>
<dbReference type="RefSeq" id="WP_380908925.1">
    <property type="nucleotide sequence ID" value="NZ_JBHTLS010000009.1"/>
</dbReference>
<accession>A0ABW3P0F6</accession>
<evidence type="ECO:0000313" key="2">
    <source>
        <dbReference type="Proteomes" id="UP001597203"/>
    </source>
</evidence>